<feature type="compositionally biased region" description="Low complexity" evidence="12">
    <location>
        <begin position="361"/>
        <end position="375"/>
    </location>
</feature>
<dbReference type="GO" id="GO:0004674">
    <property type="term" value="F:protein serine/threonine kinase activity"/>
    <property type="evidence" value="ECO:0007669"/>
    <property type="project" value="UniProtKB-KW"/>
</dbReference>
<comment type="catalytic activity">
    <reaction evidence="8">
        <text>L-threonyl-[protein] + ATP = O-phospho-L-threonyl-[protein] + ADP + H(+)</text>
        <dbReference type="Rhea" id="RHEA:46608"/>
        <dbReference type="Rhea" id="RHEA-COMP:11060"/>
        <dbReference type="Rhea" id="RHEA-COMP:11605"/>
        <dbReference type="ChEBI" id="CHEBI:15378"/>
        <dbReference type="ChEBI" id="CHEBI:30013"/>
        <dbReference type="ChEBI" id="CHEBI:30616"/>
        <dbReference type="ChEBI" id="CHEBI:61977"/>
        <dbReference type="ChEBI" id="CHEBI:456216"/>
        <dbReference type="EC" id="2.7.11.1"/>
    </reaction>
</comment>
<evidence type="ECO:0000256" key="8">
    <source>
        <dbReference type="ARBA" id="ARBA00047899"/>
    </source>
</evidence>
<evidence type="ECO:0000256" key="7">
    <source>
        <dbReference type="ARBA" id="ARBA00022840"/>
    </source>
</evidence>
<feature type="binding site" evidence="10">
    <location>
        <position position="57"/>
    </location>
    <ligand>
        <name>ATP</name>
        <dbReference type="ChEBI" id="CHEBI:30616"/>
    </ligand>
</feature>
<evidence type="ECO:0000256" key="10">
    <source>
        <dbReference type="PROSITE-ProRule" id="PRU10141"/>
    </source>
</evidence>
<dbReference type="InterPro" id="IPR011009">
    <property type="entry name" value="Kinase-like_dom_sf"/>
</dbReference>
<dbReference type="InterPro" id="IPR050236">
    <property type="entry name" value="Ser_Thr_kinase_AGC"/>
</dbReference>
<dbReference type="SUPFAM" id="SSF56112">
    <property type="entry name" value="Protein kinase-like (PK-like)"/>
    <property type="match status" value="1"/>
</dbReference>
<evidence type="ECO:0000256" key="2">
    <source>
        <dbReference type="ARBA" id="ARBA00012513"/>
    </source>
</evidence>
<dbReference type="Gene3D" id="1.10.510.10">
    <property type="entry name" value="Transferase(Phosphotransferase) domain 1"/>
    <property type="match status" value="1"/>
</dbReference>
<keyword evidence="4" id="KW-0808">Transferase</keyword>
<feature type="compositionally biased region" description="Acidic residues" evidence="12">
    <location>
        <begin position="405"/>
        <end position="419"/>
    </location>
</feature>
<dbReference type="FunFam" id="1.10.510.10:FF:000833">
    <property type="entry name" value="AGC family protein kinase"/>
    <property type="match status" value="1"/>
</dbReference>
<dbReference type="InterPro" id="IPR008271">
    <property type="entry name" value="Ser/Thr_kinase_AS"/>
</dbReference>
<evidence type="ECO:0000313" key="14">
    <source>
        <dbReference type="EMBL" id="CAE0501322.1"/>
    </source>
</evidence>
<keyword evidence="3 11" id="KW-0723">Serine/threonine-protein kinase</keyword>
<evidence type="ECO:0000256" key="6">
    <source>
        <dbReference type="ARBA" id="ARBA00022777"/>
    </source>
</evidence>
<sequence>MEHLERDKEGDEKYVAPRVSLKIQDFDILGRLGDGSFSTVVLARLRVNPEGDKFAIKIVNKHLVLRNKMFEYVRNERNIMDALNHDSIVRLRFTFQDQSSLYFGCEYCPGGDLYEQIQKRGAFPLEDTKFYAAEVVQMLEYLKSKQVVHRDLKPENLLLTESGHLKLTDFGSAKAFFLPPIGGPGRQSRTTSFVGTAEYVSPEVLHNQPLSYPADLWALGCIIFQLLSGKPPFKAASEYLSFQKVTDVDYTYPEAFPAVAKDLVDKLLVVDPDERLGASDLQDLKRHEFFAGVDWGSLRSQKAPSYIPPPTPTVEEEALDWELSSIVRSSMDRPAEASDNTAAAEPAKGSSLAGTTHRGEQQQQQRYQLEQKLQGFQGLGEAPHHEELSLDTGIIYEKVDRGSSDGDDDDDDSDGSGRD</sequence>
<proteinExistence type="inferred from homology"/>
<evidence type="ECO:0000259" key="13">
    <source>
        <dbReference type="PROSITE" id="PS50011"/>
    </source>
</evidence>
<dbReference type="GO" id="GO:0035556">
    <property type="term" value="P:intracellular signal transduction"/>
    <property type="evidence" value="ECO:0007669"/>
    <property type="project" value="TreeGrafter"/>
</dbReference>
<name>A0A7S3R3C7_DUNTE</name>
<dbReference type="PANTHER" id="PTHR24356:SF163">
    <property type="entry name" value="3-PHOSPHOINOSITIDE-DEPENDENT PROTEIN KINASE 1-RELATED"/>
    <property type="match status" value="1"/>
</dbReference>
<dbReference type="InterPro" id="IPR039046">
    <property type="entry name" value="PDPK1"/>
</dbReference>
<evidence type="ECO:0000256" key="1">
    <source>
        <dbReference type="ARBA" id="ARBA00010006"/>
    </source>
</evidence>
<dbReference type="PROSITE" id="PS00108">
    <property type="entry name" value="PROTEIN_KINASE_ST"/>
    <property type="match status" value="1"/>
</dbReference>
<feature type="domain" description="Protein kinase" evidence="13">
    <location>
        <begin position="26"/>
        <end position="290"/>
    </location>
</feature>
<dbReference type="PROSITE" id="PS00107">
    <property type="entry name" value="PROTEIN_KINASE_ATP"/>
    <property type="match status" value="1"/>
</dbReference>
<keyword evidence="5 10" id="KW-0547">Nucleotide-binding</keyword>
<dbReference type="SMART" id="SM00220">
    <property type="entry name" value="S_TKc"/>
    <property type="match status" value="1"/>
</dbReference>
<dbReference type="InterPro" id="IPR000719">
    <property type="entry name" value="Prot_kinase_dom"/>
</dbReference>
<comment type="catalytic activity">
    <reaction evidence="9">
        <text>L-seryl-[protein] + ATP = O-phospho-L-seryl-[protein] + ADP + H(+)</text>
        <dbReference type="Rhea" id="RHEA:17989"/>
        <dbReference type="Rhea" id="RHEA-COMP:9863"/>
        <dbReference type="Rhea" id="RHEA-COMP:11604"/>
        <dbReference type="ChEBI" id="CHEBI:15378"/>
        <dbReference type="ChEBI" id="CHEBI:29999"/>
        <dbReference type="ChEBI" id="CHEBI:30616"/>
        <dbReference type="ChEBI" id="CHEBI:83421"/>
        <dbReference type="ChEBI" id="CHEBI:456216"/>
        <dbReference type="EC" id="2.7.11.1"/>
    </reaction>
</comment>
<organism evidence="14">
    <name type="scientific">Dunaliella tertiolecta</name>
    <name type="common">Green alga</name>
    <dbReference type="NCBI Taxonomy" id="3047"/>
    <lineage>
        <taxon>Eukaryota</taxon>
        <taxon>Viridiplantae</taxon>
        <taxon>Chlorophyta</taxon>
        <taxon>core chlorophytes</taxon>
        <taxon>Chlorophyceae</taxon>
        <taxon>CS clade</taxon>
        <taxon>Chlamydomonadales</taxon>
        <taxon>Dunaliellaceae</taxon>
        <taxon>Dunaliella</taxon>
    </lineage>
</organism>
<dbReference type="CDD" id="cd05581">
    <property type="entry name" value="STKc_PDK1"/>
    <property type="match status" value="1"/>
</dbReference>
<protein>
    <recommendedName>
        <fullName evidence="2">non-specific serine/threonine protein kinase</fullName>
        <ecNumber evidence="2">2.7.11.1</ecNumber>
    </recommendedName>
</protein>
<comment type="similarity">
    <text evidence="1">Belongs to the protein kinase superfamily. AGC Ser/Thr protein kinase family. PDPK1 subfamily.</text>
</comment>
<accession>A0A7S3R3C7</accession>
<evidence type="ECO:0000256" key="5">
    <source>
        <dbReference type="ARBA" id="ARBA00022741"/>
    </source>
</evidence>
<dbReference type="PROSITE" id="PS50011">
    <property type="entry name" value="PROTEIN_KINASE_DOM"/>
    <property type="match status" value="1"/>
</dbReference>
<evidence type="ECO:0000256" key="4">
    <source>
        <dbReference type="ARBA" id="ARBA00022679"/>
    </source>
</evidence>
<dbReference type="Gene3D" id="3.30.200.20">
    <property type="entry name" value="Phosphorylase Kinase, domain 1"/>
    <property type="match status" value="1"/>
</dbReference>
<dbReference type="EC" id="2.7.11.1" evidence="2"/>
<keyword evidence="6" id="KW-0418">Kinase</keyword>
<evidence type="ECO:0000256" key="3">
    <source>
        <dbReference type="ARBA" id="ARBA00022527"/>
    </source>
</evidence>
<feature type="region of interest" description="Disordered" evidence="12">
    <location>
        <begin position="331"/>
        <end position="419"/>
    </location>
</feature>
<reference evidence="14" key="1">
    <citation type="submission" date="2021-01" db="EMBL/GenBank/DDBJ databases">
        <authorList>
            <person name="Corre E."/>
            <person name="Pelletier E."/>
            <person name="Niang G."/>
            <person name="Scheremetjew M."/>
            <person name="Finn R."/>
            <person name="Kale V."/>
            <person name="Holt S."/>
            <person name="Cochrane G."/>
            <person name="Meng A."/>
            <person name="Brown T."/>
            <person name="Cohen L."/>
        </authorList>
    </citation>
    <scope>NUCLEOTIDE SEQUENCE</scope>
    <source>
        <strain evidence="14">CCMP1320</strain>
    </source>
</reference>
<dbReference type="PANTHER" id="PTHR24356">
    <property type="entry name" value="SERINE/THREONINE-PROTEIN KINASE"/>
    <property type="match status" value="1"/>
</dbReference>
<evidence type="ECO:0000256" key="12">
    <source>
        <dbReference type="SAM" id="MobiDB-lite"/>
    </source>
</evidence>
<dbReference type="FunFam" id="3.30.200.20:FF:000042">
    <property type="entry name" value="Aurora kinase A"/>
    <property type="match status" value="1"/>
</dbReference>
<gene>
    <name evidence="14" type="ORF">DTER00134_LOCUS16395</name>
</gene>
<dbReference type="EMBL" id="HBIP01027136">
    <property type="protein sequence ID" value="CAE0501322.1"/>
    <property type="molecule type" value="Transcribed_RNA"/>
</dbReference>
<dbReference type="GO" id="GO:0005524">
    <property type="term" value="F:ATP binding"/>
    <property type="evidence" value="ECO:0007669"/>
    <property type="project" value="UniProtKB-UniRule"/>
</dbReference>
<evidence type="ECO:0000256" key="11">
    <source>
        <dbReference type="RuleBase" id="RU000304"/>
    </source>
</evidence>
<dbReference type="InterPro" id="IPR017441">
    <property type="entry name" value="Protein_kinase_ATP_BS"/>
</dbReference>
<dbReference type="AlphaFoldDB" id="A0A7S3R3C7"/>
<dbReference type="Pfam" id="PF00069">
    <property type="entry name" value="Pkinase"/>
    <property type="match status" value="1"/>
</dbReference>
<keyword evidence="7 10" id="KW-0067">ATP-binding</keyword>
<evidence type="ECO:0000256" key="9">
    <source>
        <dbReference type="ARBA" id="ARBA00048679"/>
    </source>
</evidence>